<dbReference type="Pfam" id="PF13358">
    <property type="entry name" value="DDE_3"/>
    <property type="match status" value="1"/>
</dbReference>
<sequence>MPRRSNGCSAQDASEIGAAPARAGIVPRKPDLNGPGCWPSLMPNLISPLRRCRSDCARSVAFRPTQACSRAFSNPKGSASKKSVLPCEQDRPDVARKRRFWKRYQANIDPTRLVFIDETWAKTNMTRTHGRCRKGERLRARVPHSHWKTLTFLAALRHDRITAPCVLDGPINGRSFLAYELSRVYRRVKLSEDEPYGREEEDITLFA</sequence>
<gene>
    <name evidence="2" type="ORF">CFR75_17010</name>
</gene>
<dbReference type="Proteomes" id="UP000248257">
    <property type="component" value="Unassembled WGS sequence"/>
</dbReference>
<accession>A0A318PDX9</accession>
<dbReference type="GO" id="GO:0003676">
    <property type="term" value="F:nucleic acid binding"/>
    <property type="evidence" value="ECO:0007669"/>
    <property type="project" value="InterPro"/>
</dbReference>
<evidence type="ECO:0000259" key="1">
    <source>
        <dbReference type="Pfam" id="PF13358"/>
    </source>
</evidence>
<dbReference type="Gene3D" id="3.30.420.10">
    <property type="entry name" value="Ribonuclease H-like superfamily/Ribonuclease H"/>
    <property type="match status" value="1"/>
</dbReference>
<evidence type="ECO:0000313" key="3">
    <source>
        <dbReference type="Proteomes" id="UP000248257"/>
    </source>
</evidence>
<protein>
    <recommendedName>
        <fullName evidence="1">Tc1-like transposase DDE domain-containing protein</fullName>
    </recommendedName>
</protein>
<keyword evidence="3" id="KW-1185">Reference proteome</keyword>
<feature type="domain" description="Tc1-like transposase DDE" evidence="1">
    <location>
        <begin position="112"/>
        <end position="179"/>
    </location>
</feature>
<dbReference type="InterPro" id="IPR038717">
    <property type="entry name" value="Tc1-like_DDE_dom"/>
</dbReference>
<dbReference type="OrthoDB" id="565387at2"/>
<comment type="caution">
    <text evidence="2">The sequence shown here is derived from an EMBL/GenBank/DDBJ whole genome shotgun (WGS) entry which is preliminary data.</text>
</comment>
<dbReference type="InterPro" id="IPR036397">
    <property type="entry name" value="RNaseH_sf"/>
</dbReference>
<dbReference type="AlphaFoldDB" id="A0A318PDX9"/>
<dbReference type="EMBL" id="NKUC01000105">
    <property type="protein sequence ID" value="PYD55369.1"/>
    <property type="molecule type" value="Genomic_DNA"/>
</dbReference>
<name>A0A318PDX9_KOMXY</name>
<reference evidence="2 3" key="1">
    <citation type="submission" date="2017-07" db="EMBL/GenBank/DDBJ databases">
        <title>A draft genome sequence of Komagataeibacter xylinus LMG 1515.</title>
        <authorList>
            <person name="Skraban J."/>
            <person name="Cleenwerck I."/>
            <person name="Vandamme P."/>
            <person name="Trcek J."/>
        </authorList>
    </citation>
    <scope>NUCLEOTIDE SEQUENCE [LARGE SCALE GENOMIC DNA]</scope>
    <source>
        <strain evidence="2 3">LMG 1515</strain>
    </source>
</reference>
<evidence type="ECO:0000313" key="2">
    <source>
        <dbReference type="EMBL" id="PYD55369.1"/>
    </source>
</evidence>
<organism evidence="2 3">
    <name type="scientific">Komagataeibacter xylinus</name>
    <name type="common">Gluconacetobacter xylinus</name>
    <dbReference type="NCBI Taxonomy" id="28448"/>
    <lineage>
        <taxon>Bacteria</taxon>
        <taxon>Pseudomonadati</taxon>
        <taxon>Pseudomonadota</taxon>
        <taxon>Alphaproteobacteria</taxon>
        <taxon>Acetobacterales</taxon>
        <taxon>Acetobacteraceae</taxon>
        <taxon>Komagataeibacter</taxon>
    </lineage>
</organism>
<dbReference type="STRING" id="1220579.GCA_001571345_03415"/>
<proteinExistence type="predicted"/>